<evidence type="ECO:0000256" key="1">
    <source>
        <dbReference type="SAM" id="Phobius"/>
    </source>
</evidence>
<evidence type="ECO:0000313" key="3">
    <source>
        <dbReference type="Proteomes" id="UP000824334"/>
    </source>
</evidence>
<protein>
    <submittedName>
        <fullName evidence="2">Uncharacterized protein</fullName>
    </submittedName>
</protein>
<keyword evidence="1" id="KW-1133">Transmembrane helix</keyword>
<gene>
    <name evidence="2" type="ORF">KWG56_10310</name>
</gene>
<organism evidence="2 3">
    <name type="scientific">Brevundimonas nasdae</name>
    <dbReference type="NCBI Taxonomy" id="172043"/>
    <lineage>
        <taxon>Bacteria</taxon>
        <taxon>Pseudomonadati</taxon>
        <taxon>Pseudomonadota</taxon>
        <taxon>Alphaproteobacteria</taxon>
        <taxon>Caulobacterales</taxon>
        <taxon>Caulobacteraceae</taxon>
        <taxon>Brevundimonas</taxon>
    </lineage>
</organism>
<keyword evidence="1" id="KW-0472">Membrane</keyword>
<dbReference type="Proteomes" id="UP000824334">
    <property type="component" value="Chromosome"/>
</dbReference>
<name>A0ABX8TGV2_9CAUL</name>
<dbReference type="EMBL" id="CP080034">
    <property type="protein sequence ID" value="QYC09030.1"/>
    <property type="molecule type" value="Genomic_DNA"/>
</dbReference>
<dbReference type="RefSeq" id="WP_219354690.1">
    <property type="nucleotide sequence ID" value="NZ_CP080034.1"/>
</dbReference>
<feature type="transmembrane region" description="Helical" evidence="1">
    <location>
        <begin position="59"/>
        <end position="85"/>
    </location>
</feature>
<sequence length="86" mass="9355">MLESAKHLLLLKSGGSWISAAAWTSALICWWLVLGLFWFNRSRFEFVDHLDGVPVRRPVANIGLLAILVAVATALGLLSAIKIVLG</sequence>
<feature type="transmembrane region" description="Helical" evidence="1">
    <location>
        <begin position="20"/>
        <end position="39"/>
    </location>
</feature>
<accession>A0ABX8TGV2</accession>
<evidence type="ECO:0000313" key="2">
    <source>
        <dbReference type="EMBL" id="QYC09030.1"/>
    </source>
</evidence>
<dbReference type="GeneID" id="94375663"/>
<keyword evidence="1" id="KW-0812">Transmembrane</keyword>
<proteinExistence type="predicted"/>
<keyword evidence="3" id="KW-1185">Reference proteome</keyword>
<reference evidence="2 3" key="1">
    <citation type="submission" date="2021-07" db="EMBL/GenBank/DDBJ databases">
        <title>Isolation and characterization of bacteria from a gold mining with a capacity of golden bioaccumulation.</title>
        <authorList>
            <person name="Yang X.J."/>
        </authorList>
    </citation>
    <scope>NUCLEOTIDE SEQUENCE [LARGE SCALE GENOMIC DNA]</scope>
    <source>
        <strain evidence="2 3">Au29</strain>
    </source>
</reference>